<dbReference type="AlphaFoldDB" id="A0A8J9V052"/>
<protein>
    <submittedName>
        <fullName evidence="1">Uncharacterized protein</fullName>
    </submittedName>
</protein>
<proteinExistence type="predicted"/>
<name>A0A8J9V052_9NEOP</name>
<organism evidence="1 2">
    <name type="scientific">Brenthis ino</name>
    <name type="common">lesser marbled fritillary</name>
    <dbReference type="NCBI Taxonomy" id="405034"/>
    <lineage>
        <taxon>Eukaryota</taxon>
        <taxon>Metazoa</taxon>
        <taxon>Ecdysozoa</taxon>
        <taxon>Arthropoda</taxon>
        <taxon>Hexapoda</taxon>
        <taxon>Insecta</taxon>
        <taxon>Pterygota</taxon>
        <taxon>Neoptera</taxon>
        <taxon>Endopterygota</taxon>
        <taxon>Lepidoptera</taxon>
        <taxon>Glossata</taxon>
        <taxon>Ditrysia</taxon>
        <taxon>Papilionoidea</taxon>
        <taxon>Nymphalidae</taxon>
        <taxon>Heliconiinae</taxon>
        <taxon>Argynnini</taxon>
        <taxon>Brenthis</taxon>
    </lineage>
</organism>
<evidence type="ECO:0000313" key="2">
    <source>
        <dbReference type="Proteomes" id="UP000838878"/>
    </source>
</evidence>
<dbReference type="Proteomes" id="UP000838878">
    <property type="component" value="Chromosome 8"/>
</dbReference>
<dbReference type="EMBL" id="OV170228">
    <property type="protein sequence ID" value="CAH0729696.1"/>
    <property type="molecule type" value="Genomic_DNA"/>
</dbReference>
<accession>A0A8J9V052</accession>
<reference evidence="1" key="1">
    <citation type="submission" date="2021-12" db="EMBL/GenBank/DDBJ databases">
        <authorList>
            <person name="Martin H S."/>
        </authorList>
    </citation>
    <scope>NUCLEOTIDE SEQUENCE</scope>
</reference>
<gene>
    <name evidence="1" type="ORF">BINO364_LOCUS14753</name>
</gene>
<feature type="non-terminal residue" evidence="1">
    <location>
        <position position="101"/>
    </location>
</feature>
<keyword evidence="2" id="KW-1185">Reference proteome</keyword>
<sequence length="101" mass="10587">MYVVPAPIVMGHGHSAFGFGYGYIGKALGHHIHKRSPNLIPADGIGHISSVENVGHVGHLGSIVPLPTIVQVAAITPLAISHQTQVKIHSLPVVVPIRTSD</sequence>
<evidence type="ECO:0000313" key="1">
    <source>
        <dbReference type="EMBL" id="CAH0729696.1"/>
    </source>
</evidence>